<reference evidence="1 2" key="1">
    <citation type="journal article" date="2012" name="New Phytol.">
        <title>Insight into trade-off between wood decay and parasitism from the genome of a fungal forest pathogen.</title>
        <authorList>
            <person name="Olson A."/>
            <person name="Aerts A."/>
            <person name="Asiegbu F."/>
            <person name="Belbahri L."/>
            <person name="Bouzid O."/>
            <person name="Broberg A."/>
            <person name="Canback B."/>
            <person name="Coutinho P.M."/>
            <person name="Cullen D."/>
            <person name="Dalman K."/>
            <person name="Deflorio G."/>
            <person name="van Diepen L.T."/>
            <person name="Dunand C."/>
            <person name="Duplessis S."/>
            <person name="Durling M."/>
            <person name="Gonthier P."/>
            <person name="Grimwood J."/>
            <person name="Fossdal C.G."/>
            <person name="Hansson D."/>
            <person name="Henrissat B."/>
            <person name="Hietala A."/>
            <person name="Himmelstrand K."/>
            <person name="Hoffmeister D."/>
            <person name="Hogberg N."/>
            <person name="James T.Y."/>
            <person name="Karlsson M."/>
            <person name="Kohler A."/>
            <person name="Kues U."/>
            <person name="Lee Y.H."/>
            <person name="Lin Y.C."/>
            <person name="Lind M."/>
            <person name="Lindquist E."/>
            <person name="Lombard V."/>
            <person name="Lucas S."/>
            <person name="Lunden K."/>
            <person name="Morin E."/>
            <person name="Murat C."/>
            <person name="Park J."/>
            <person name="Raffaello T."/>
            <person name="Rouze P."/>
            <person name="Salamov A."/>
            <person name="Schmutz J."/>
            <person name="Solheim H."/>
            <person name="Stahlberg J."/>
            <person name="Velez H."/>
            <person name="de Vries R.P."/>
            <person name="Wiebenga A."/>
            <person name="Woodward S."/>
            <person name="Yakovlev I."/>
            <person name="Garbelotto M."/>
            <person name="Martin F."/>
            <person name="Grigoriev I.V."/>
            <person name="Stenlid J."/>
        </authorList>
    </citation>
    <scope>NUCLEOTIDE SEQUENCE [LARGE SCALE GENOMIC DNA]</scope>
    <source>
        <strain evidence="1 2">TC 32-1</strain>
    </source>
</reference>
<organism evidence="1 2">
    <name type="scientific">Heterobasidion irregulare (strain TC 32-1)</name>
    <dbReference type="NCBI Taxonomy" id="747525"/>
    <lineage>
        <taxon>Eukaryota</taxon>
        <taxon>Fungi</taxon>
        <taxon>Dikarya</taxon>
        <taxon>Basidiomycota</taxon>
        <taxon>Agaricomycotina</taxon>
        <taxon>Agaricomycetes</taxon>
        <taxon>Russulales</taxon>
        <taxon>Bondarzewiaceae</taxon>
        <taxon>Heterobasidion</taxon>
        <taxon>Heterobasidion annosum species complex</taxon>
    </lineage>
</organism>
<accession>W4K7S9</accession>
<dbReference type="OrthoDB" id="2887913at2759"/>
<dbReference type="eggNOG" id="ENOG502SRUT">
    <property type="taxonomic scope" value="Eukaryota"/>
</dbReference>
<dbReference type="EMBL" id="KI925458">
    <property type="protein sequence ID" value="ETW81410.1"/>
    <property type="molecule type" value="Genomic_DNA"/>
</dbReference>
<name>W4K7S9_HETIT</name>
<dbReference type="HOGENOM" id="CLU_089679_0_0_1"/>
<protein>
    <submittedName>
        <fullName evidence="1">Uncharacterized protein</fullName>
    </submittedName>
</protein>
<gene>
    <name evidence="1" type="ORF">HETIRDRAFT_156203</name>
</gene>
<dbReference type="RefSeq" id="XP_009546059.1">
    <property type="nucleotide sequence ID" value="XM_009547764.1"/>
</dbReference>
<dbReference type="Proteomes" id="UP000030671">
    <property type="component" value="Unassembled WGS sequence"/>
</dbReference>
<dbReference type="InParanoid" id="W4K7S9"/>
<dbReference type="GeneID" id="20667624"/>
<dbReference type="AlphaFoldDB" id="W4K7S9"/>
<proteinExistence type="predicted"/>
<evidence type="ECO:0000313" key="2">
    <source>
        <dbReference type="Proteomes" id="UP000030671"/>
    </source>
</evidence>
<dbReference type="KEGG" id="hir:HETIRDRAFT_156203"/>
<keyword evidence="2" id="KW-1185">Reference proteome</keyword>
<sequence>MANNTELWLVYHQTSRTSKPATAQLIDLELQHPLTDLEDVLEHIFQQGFVDAKYRSMTWWEQHDGVSVKATHGVQELLKLGVGRSPETALRLVIADRPPALWFTYVFLRTPRAQAATQRVKLDAPNLKCERLAHITNHIFAKGYLPANYRSLVHWQGACGKQVDENAKVEDLLSWGEGVSEDKSLRLIIDH</sequence>
<evidence type="ECO:0000313" key="1">
    <source>
        <dbReference type="EMBL" id="ETW81410.1"/>
    </source>
</evidence>